<dbReference type="PANTHER" id="PTHR35987:SF3">
    <property type="entry name" value="PROTEIN PLASTID REDOX INSENSITIVE 2-LIKE ISOFORM X1"/>
    <property type="match status" value="1"/>
</dbReference>
<keyword evidence="2" id="KW-1185">Reference proteome</keyword>
<dbReference type="AlphaFoldDB" id="W9RL23"/>
<dbReference type="STRING" id="981085.W9RL23"/>
<organism evidence="1 2">
    <name type="scientific">Morus notabilis</name>
    <dbReference type="NCBI Taxonomy" id="981085"/>
    <lineage>
        <taxon>Eukaryota</taxon>
        <taxon>Viridiplantae</taxon>
        <taxon>Streptophyta</taxon>
        <taxon>Embryophyta</taxon>
        <taxon>Tracheophyta</taxon>
        <taxon>Spermatophyta</taxon>
        <taxon>Magnoliopsida</taxon>
        <taxon>eudicotyledons</taxon>
        <taxon>Gunneridae</taxon>
        <taxon>Pentapetalae</taxon>
        <taxon>rosids</taxon>
        <taxon>fabids</taxon>
        <taxon>Rosales</taxon>
        <taxon>Moraceae</taxon>
        <taxon>Moreae</taxon>
        <taxon>Morus</taxon>
    </lineage>
</organism>
<dbReference type="eggNOG" id="ENOG502S1D7">
    <property type="taxonomic scope" value="Eukaryota"/>
</dbReference>
<dbReference type="GO" id="GO:0010468">
    <property type="term" value="P:regulation of gene expression"/>
    <property type="evidence" value="ECO:0007669"/>
    <property type="project" value="InterPro"/>
</dbReference>
<dbReference type="EMBL" id="KE344869">
    <property type="protein sequence ID" value="EXB82645.1"/>
    <property type="molecule type" value="Genomic_DNA"/>
</dbReference>
<evidence type="ECO:0000313" key="2">
    <source>
        <dbReference type="Proteomes" id="UP000030645"/>
    </source>
</evidence>
<dbReference type="InterPro" id="IPR039349">
    <property type="entry name" value="PRIN2"/>
</dbReference>
<evidence type="ECO:0000313" key="1">
    <source>
        <dbReference type="EMBL" id="EXB82645.1"/>
    </source>
</evidence>
<dbReference type="KEGG" id="mnt:21410432"/>
<evidence type="ECO:0008006" key="3">
    <source>
        <dbReference type="Google" id="ProtNLM"/>
    </source>
</evidence>
<dbReference type="OrthoDB" id="1924990at2759"/>
<dbReference type="PANTHER" id="PTHR35987">
    <property type="entry name" value="PROTEIN PLASTID REDOX INSENSITIVE 2, CHLOROPLASTIC-RELATED"/>
    <property type="match status" value="1"/>
</dbReference>
<protein>
    <recommendedName>
        <fullName evidence="3">Protein PLASTID REDOX INSENSITIVE 2</fullName>
    </recommendedName>
</protein>
<proteinExistence type="predicted"/>
<reference evidence="2" key="1">
    <citation type="submission" date="2013-01" db="EMBL/GenBank/DDBJ databases">
        <title>Draft Genome Sequence of a Mulberry Tree, Morus notabilis C.K. Schneid.</title>
        <authorList>
            <person name="He N."/>
            <person name="Zhao S."/>
        </authorList>
    </citation>
    <scope>NUCLEOTIDE SEQUENCE</scope>
</reference>
<accession>W9RL23</accession>
<dbReference type="Proteomes" id="UP000030645">
    <property type="component" value="Unassembled WGS sequence"/>
</dbReference>
<sequence>MALLYFPHTTIHFPPIRISPPLFPAKTKSAAVSSLHFSTFFSENGVVWCRRATTPFRKYAYPDPIPEFAESETRKFRNGLLKRLSKEKETFGDDLSDVVEVCVQIFGNFLHKEYGGPGTLLVEPFTDMMVALKERDLPGAPLAARASLLWAQNYVDQDWEIWNSKSPK</sequence>
<gene>
    <name evidence="1" type="ORF">L484_027826</name>
</gene>
<name>W9RL23_9ROSA</name>